<keyword evidence="2" id="KW-0678">Repressor</keyword>
<gene>
    <name evidence="7" type="ORF">LCGC14_0600030</name>
</gene>
<dbReference type="GO" id="GO:0045892">
    <property type="term" value="P:negative regulation of DNA-templated transcription"/>
    <property type="evidence" value="ECO:0007669"/>
    <property type="project" value="TreeGrafter"/>
</dbReference>
<evidence type="ECO:0000256" key="5">
    <source>
        <dbReference type="ARBA" id="ARBA00023125"/>
    </source>
</evidence>
<evidence type="ECO:0008006" key="8">
    <source>
        <dbReference type="Google" id="ProtNLM"/>
    </source>
</evidence>
<organism evidence="7">
    <name type="scientific">marine sediment metagenome</name>
    <dbReference type="NCBI Taxonomy" id="412755"/>
    <lineage>
        <taxon>unclassified sequences</taxon>
        <taxon>metagenomes</taxon>
        <taxon>ecological metagenomes</taxon>
    </lineage>
</organism>
<proteinExistence type="inferred from homology"/>
<protein>
    <recommendedName>
        <fullName evidence="8">Ferric uptake regulation protein</fullName>
    </recommendedName>
</protein>
<dbReference type="GO" id="GO:0005829">
    <property type="term" value="C:cytosol"/>
    <property type="evidence" value="ECO:0007669"/>
    <property type="project" value="TreeGrafter"/>
</dbReference>
<comment type="caution">
    <text evidence="7">The sequence shown here is derived from an EMBL/GenBank/DDBJ whole genome shotgun (WGS) entry which is preliminary data.</text>
</comment>
<dbReference type="Pfam" id="PF01475">
    <property type="entry name" value="FUR"/>
    <property type="match status" value="1"/>
</dbReference>
<evidence type="ECO:0000256" key="1">
    <source>
        <dbReference type="ARBA" id="ARBA00007957"/>
    </source>
</evidence>
<evidence type="ECO:0000256" key="2">
    <source>
        <dbReference type="ARBA" id="ARBA00022491"/>
    </source>
</evidence>
<evidence type="ECO:0000313" key="7">
    <source>
        <dbReference type="EMBL" id="KKN53658.1"/>
    </source>
</evidence>
<comment type="similarity">
    <text evidence="1">Belongs to the Fur family.</text>
</comment>
<evidence type="ECO:0000256" key="3">
    <source>
        <dbReference type="ARBA" id="ARBA00022833"/>
    </source>
</evidence>
<dbReference type="GO" id="GO:0000976">
    <property type="term" value="F:transcription cis-regulatory region binding"/>
    <property type="evidence" value="ECO:0007669"/>
    <property type="project" value="TreeGrafter"/>
</dbReference>
<dbReference type="InterPro" id="IPR002481">
    <property type="entry name" value="FUR"/>
</dbReference>
<keyword evidence="5" id="KW-0238">DNA-binding</keyword>
<dbReference type="PANTHER" id="PTHR33202">
    <property type="entry name" value="ZINC UPTAKE REGULATION PROTEIN"/>
    <property type="match status" value="1"/>
</dbReference>
<sequence>MMNIESLVSKAKQVCDNRGARFTPIREKVFRLLASAQGGVGAYDLLEQLKVTETGAKPATIYRALDFLAELGFIHKIESTNAFMLCHHFDHIHPVQLLICDTCGFVKELHSTVISHELNNLAAEGGFVVSGQTIEAHGKCESCRAS</sequence>
<dbReference type="InterPro" id="IPR036390">
    <property type="entry name" value="WH_DNA-bd_sf"/>
</dbReference>
<dbReference type="InterPro" id="IPR036388">
    <property type="entry name" value="WH-like_DNA-bd_sf"/>
</dbReference>
<keyword evidence="3" id="KW-0862">Zinc</keyword>
<dbReference type="GO" id="GO:1900376">
    <property type="term" value="P:regulation of secondary metabolite biosynthetic process"/>
    <property type="evidence" value="ECO:0007669"/>
    <property type="project" value="TreeGrafter"/>
</dbReference>
<reference evidence="7" key="1">
    <citation type="journal article" date="2015" name="Nature">
        <title>Complex archaea that bridge the gap between prokaryotes and eukaryotes.</title>
        <authorList>
            <person name="Spang A."/>
            <person name="Saw J.H."/>
            <person name="Jorgensen S.L."/>
            <person name="Zaremba-Niedzwiedzka K."/>
            <person name="Martijn J."/>
            <person name="Lind A.E."/>
            <person name="van Eijk R."/>
            <person name="Schleper C."/>
            <person name="Guy L."/>
            <person name="Ettema T.J."/>
        </authorList>
    </citation>
    <scope>NUCLEOTIDE SEQUENCE</scope>
</reference>
<dbReference type="GO" id="GO:0008270">
    <property type="term" value="F:zinc ion binding"/>
    <property type="evidence" value="ECO:0007669"/>
    <property type="project" value="TreeGrafter"/>
</dbReference>
<name>A0A0F9UJ75_9ZZZZ</name>
<evidence type="ECO:0000256" key="6">
    <source>
        <dbReference type="ARBA" id="ARBA00023163"/>
    </source>
</evidence>
<dbReference type="Gene3D" id="1.10.10.10">
    <property type="entry name" value="Winged helix-like DNA-binding domain superfamily/Winged helix DNA-binding domain"/>
    <property type="match status" value="1"/>
</dbReference>
<dbReference type="AlphaFoldDB" id="A0A0F9UJ75"/>
<dbReference type="InterPro" id="IPR043135">
    <property type="entry name" value="Fur_C"/>
</dbReference>
<accession>A0A0F9UJ75</accession>
<evidence type="ECO:0000256" key="4">
    <source>
        <dbReference type="ARBA" id="ARBA00023015"/>
    </source>
</evidence>
<dbReference type="GO" id="GO:0003700">
    <property type="term" value="F:DNA-binding transcription factor activity"/>
    <property type="evidence" value="ECO:0007669"/>
    <property type="project" value="InterPro"/>
</dbReference>
<keyword evidence="6" id="KW-0804">Transcription</keyword>
<dbReference type="EMBL" id="LAZR01000961">
    <property type="protein sequence ID" value="KKN53658.1"/>
    <property type="molecule type" value="Genomic_DNA"/>
</dbReference>
<dbReference type="Gene3D" id="3.30.1490.190">
    <property type="match status" value="1"/>
</dbReference>
<dbReference type="SUPFAM" id="SSF46785">
    <property type="entry name" value="Winged helix' DNA-binding domain"/>
    <property type="match status" value="1"/>
</dbReference>
<dbReference type="PANTHER" id="PTHR33202:SF6">
    <property type="entry name" value="ZINC UPTAKE REGULATION PROTEIN"/>
    <property type="match status" value="1"/>
</dbReference>
<keyword evidence="4" id="KW-0805">Transcription regulation</keyword>
<dbReference type="CDD" id="cd07153">
    <property type="entry name" value="Fur_like"/>
    <property type="match status" value="1"/>
</dbReference>